<comment type="caution">
    <text evidence="1">The sequence shown here is derived from an EMBL/GenBank/DDBJ whole genome shotgun (WGS) entry which is preliminary data.</text>
</comment>
<accession>A0A2T9Y8Q9</accession>
<dbReference type="OrthoDB" id="10680917at2759"/>
<evidence type="ECO:0000313" key="2">
    <source>
        <dbReference type="Proteomes" id="UP000245383"/>
    </source>
</evidence>
<gene>
    <name evidence="1" type="ORF">BB561_005729</name>
</gene>
<reference evidence="1 2" key="1">
    <citation type="journal article" date="2018" name="MBio">
        <title>Comparative Genomics Reveals the Core Gene Toolbox for the Fungus-Insect Symbiosis.</title>
        <authorList>
            <person name="Wang Y."/>
            <person name="Stata M."/>
            <person name="Wang W."/>
            <person name="Stajich J.E."/>
            <person name="White M.M."/>
            <person name="Moncalvo J.M."/>
        </authorList>
    </citation>
    <scope>NUCLEOTIDE SEQUENCE [LARGE SCALE GENOMIC DNA]</scope>
    <source>
        <strain evidence="1 2">SWE-8-4</strain>
    </source>
</reference>
<proteinExistence type="predicted"/>
<protein>
    <submittedName>
        <fullName evidence="1">Uncharacterized protein</fullName>
    </submittedName>
</protein>
<name>A0A2T9Y8Q9_9FUNG</name>
<evidence type="ECO:0000313" key="1">
    <source>
        <dbReference type="EMBL" id="PVU88721.1"/>
    </source>
</evidence>
<keyword evidence="2" id="KW-1185">Reference proteome</keyword>
<dbReference type="Proteomes" id="UP000245383">
    <property type="component" value="Unassembled WGS sequence"/>
</dbReference>
<organism evidence="1 2">
    <name type="scientific">Smittium simulii</name>
    <dbReference type="NCBI Taxonomy" id="133385"/>
    <lineage>
        <taxon>Eukaryota</taxon>
        <taxon>Fungi</taxon>
        <taxon>Fungi incertae sedis</taxon>
        <taxon>Zoopagomycota</taxon>
        <taxon>Kickxellomycotina</taxon>
        <taxon>Harpellomycetes</taxon>
        <taxon>Harpellales</taxon>
        <taxon>Legeriomycetaceae</taxon>
        <taxon>Smittium</taxon>
    </lineage>
</organism>
<sequence length="2459" mass="283932">MNSKKNNTSDVQSVKESSSSIIFRWVWEGTSLDTDFKSWDLGVLEKKLEIEEYPQIENLLNKLCFGITRCILLSEEICALNLNIKKRSKSDELIDTELSTNKKIKTNNNLAIAISEESKNSNCLKKTPKNFGKVINNEDSLNCKTIIENENKLKSYHLRIYRMIASLGVILYKIQEDMEASKLLEKYKMHIETSINLGKTLGVVLGSSEKLVWNSGKNVEIASKSAWRILAPMVKLKLEDLIVFNRYKNNSMIFNPKELIYNMFKIRNEELLKINNSNDFQKKINNLDLIDFLNRTYQIINILAESSKSNAKISIIQILLLFDAIIFTKYSQISLCTNSGESTPNLISNNLNQFILSITIIVKNARYELENFIQLSQSNVNNFTIQKSHGSIKPLKNTCSNSEKQIIHLSLHQKLCEISIIPSIHLVTELKAKLNDKAAAFENINQLLAISNEENFSNFVKLLFAFSAYTNEFCYNIFSILIGSSKQEESTTKYDNFLLSNHLEKSNAKMFSNPITIPSSTNLKSNTDNNIYNSDHNFEPLKNIHQSFQLSYKEFLNASNIKIKLSPIYKFDLSQSIYNIESISNVNDSNHLALFRPFKYCILTVTKIGDFFNSCFNNFYLPTLLPLKILQEELFRAGQLLLLFLSSNVNTCIWALDEEQSYDHIKAKTLATSASLDYLNINGTNKKNTNILNFKNWNKLIGYGNKNNSTKLLLEQISLFMIIVTTIKNWLIYKINCESSTDERTYQSNQDNSTKKFKFKQKIKEFNSTLQKYIFSNEIDKTAGRLGFSVLVDLLWISSNILFDGQMNNLQFDKSCLNYERLKATAFNLLKTFYKLVNSWPDSTITICAFETQHEDVDKDINSYQLKTLDAIISGKLRRWAQIFDLSYNYATQKIKDEKLRSINITEFFLKNTEFRGLSKFNKEAIYNQSIYFGIFGCLRWLNVISLISQKHQSLSAEWEWSHLQRMPRICGKMALESILTKIIDLALNQIVFFGIYDINKITMSNPASENDLEPDFINVCLYCIKQRLYKYESNSYKATISQLDLSDTENFELEVNISSQAGNLSDPTVTQNSPVLITLDFWSLIAIEIIASLLGANPQSKVTEQQEMIKKEKLENKLMSSLRDLDFGNLKGEDIAKFILNKSEASGTSNVNLNTRALSFKPRSYLLTQSFASVGLTKRIITPITFSKILISLNNLVSLYKKKIISLKNMKITQKNLLNRSFTWLAISERIVAHSFLRLHFDNSEDLKSETLNNDDQVLMLSYNLKSNEKESKKQQNLFSQWWICTVSVAVNQVITALEKNNSFYYKLYENKIKENLALNISETHSVKFNLPSVHTLELHQDNTKSVILSLTAINIMLSLFSFLQFDYTALVSLINCQIPLNFMECISQPEKNKEISADEQYIILIKSSIIKNSTLYLAEPSINTTKNDYSLDDINQKKDLKKSTNSHSIYMLLLNILLKFPHSDLPFLTITFLQKLYSVSQDSQNVFLNHTCTILSGSVYNQFICSAFGPPQNKALQKLINTLQPKNNYFSEESSKYTEYGVNCLHKVNINEVDKKNLLEIYKPSECNTNTLFFGEYVSDFNIEFYKDFINIWEKIEKNVIFIFLKKDQNAYDSKEYINDLQKSEISCLTLSLLKNLLKSWKEQINQVLSFIKKLLKNNYNDYLTNFSELKSKTIEDNGIILALLNYTIPVFLNDLVFLRPHDIYAFNDLNILFDELNKYPKTICFDFFNNFLIKFNSSKIDLKSWKSIEDNDYWLASSILFLLPELYHDPGSILKKSDIIHFSEILKPNNQDFYLKKVQSSTLCYYQDLNEKTKRSFVKNLQQYILKSVNYCLRSFHSYLTQPKLEKLNFELFNQLQNLMLQSPTYKDLSNISFTAENELLSIAKLPLLALSMVYLKNQDQFRKELNACIKYLFYGIYTKYIQLHKYLQKNIPKKNIILIFPDDIEQHTDNTSNVLVFKDCELLCIISPFFETLIKGGFAESNLILVNSDTLPEIAVNFSFLTGKLCYYINLYDVKLFDFLGLIRLIYTLLSIDLRSSYNIGDIVLHEYNTLCLGDLIYFNSKDTHSVDLDNCLSIKTNFSNIQSLNTYLEFDKIDCLLNNSIDKKTQKNDKPCFCNKNSALSCTPNEWVSFFELSSKYLAQSLSDLCIVRLLNTLNREPKKISNNNILFKNELNKTANSKDSGFLNPSNINKSHFKKINQLNHEPSKTYSKVTEKLENSASKLQNSDDLFDTSWIPRFYSIIVTLTSWDISQFIDHNPFINIQSESASSLEKVKLAQKFPIYYYYPLNTTQIIDSDILTEEQLKIASDLQTFTYYRGSSETYKQNFKNSCDTDSLVNKMKNLYCDNFHNHAADNLNFTTLRSVVAINGLMKYAPIIESQFLKKNKKALKANIYYDCNTNLANTTQNSQNDFENVVKDKISVNLNELDFNESNNYKNSQVMDTLGFSEDDWNYAAS</sequence>
<dbReference type="EMBL" id="MBFR01000365">
    <property type="protein sequence ID" value="PVU88721.1"/>
    <property type="molecule type" value="Genomic_DNA"/>
</dbReference>